<comment type="caution">
    <text evidence="1">The sequence shown here is derived from an EMBL/GenBank/DDBJ whole genome shotgun (WGS) entry which is preliminary data.</text>
</comment>
<evidence type="ECO:0000313" key="1">
    <source>
        <dbReference type="EMBL" id="OGZ10864.1"/>
    </source>
</evidence>
<dbReference type="Proteomes" id="UP000178099">
    <property type="component" value="Unassembled WGS sequence"/>
</dbReference>
<dbReference type="EMBL" id="MHLN01000031">
    <property type="protein sequence ID" value="OGZ10864.1"/>
    <property type="molecule type" value="Genomic_DNA"/>
</dbReference>
<reference evidence="1 2" key="1">
    <citation type="journal article" date="2016" name="Nat. Commun.">
        <title>Thousands of microbial genomes shed light on interconnected biogeochemical processes in an aquifer system.</title>
        <authorList>
            <person name="Anantharaman K."/>
            <person name="Brown C.T."/>
            <person name="Hug L.A."/>
            <person name="Sharon I."/>
            <person name="Castelle C.J."/>
            <person name="Probst A.J."/>
            <person name="Thomas B.C."/>
            <person name="Singh A."/>
            <person name="Wilkins M.J."/>
            <person name="Karaoz U."/>
            <person name="Brodie E.L."/>
            <person name="Williams K.H."/>
            <person name="Hubbard S.S."/>
            <person name="Banfield J.F."/>
        </authorList>
    </citation>
    <scope>NUCLEOTIDE SEQUENCE [LARGE SCALE GENOMIC DNA]</scope>
</reference>
<organism evidence="1 2">
    <name type="scientific">Candidatus Lloydbacteria bacterium RIFCSPHIGHO2_02_FULL_51_22</name>
    <dbReference type="NCBI Taxonomy" id="1798663"/>
    <lineage>
        <taxon>Bacteria</taxon>
        <taxon>Candidatus Lloydiibacteriota</taxon>
    </lineage>
</organism>
<protein>
    <submittedName>
        <fullName evidence="1">Uncharacterized protein</fullName>
    </submittedName>
</protein>
<evidence type="ECO:0000313" key="2">
    <source>
        <dbReference type="Proteomes" id="UP000178099"/>
    </source>
</evidence>
<gene>
    <name evidence="1" type="ORF">A3D67_02720</name>
</gene>
<name>A0A1G2DB65_9BACT</name>
<proteinExistence type="predicted"/>
<sequence length="87" mass="10057">MNSFFKIAEYLRTFKSIQSVQKETKEIVMQCIRSATGILLEEKDIKIRNASVFLEVSPAIKNEVFYKKKEILALCNKEKQGTIREIG</sequence>
<dbReference type="AlphaFoldDB" id="A0A1G2DB65"/>
<accession>A0A1G2DB65</accession>